<feature type="transmembrane region" description="Helical" evidence="2">
    <location>
        <begin position="382"/>
        <end position="403"/>
    </location>
</feature>
<comment type="caution">
    <text evidence="3">The sequence shown here is derived from an EMBL/GenBank/DDBJ whole genome shotgun (WGS) entry which is preliminary data.</text>
</comment>
<evidence type="ECO:0000313" key="4">
    <source>
        <dbReference type="Proteomes" id="UP001596996"/>
    </source>
</evidence>
<gene>
    <name evidence="3" type="ORF">ACFQ02_07835</name>
</gene>
<organism evidence="3 4">
    <name type="scientific">Seminibacterium arietis</name>
    <dbReference type="NCBI Taxonomy" id="1173502"/>
    <lineage>
        <taxon>Bacteria</taxon>
        <taxon>Pseudomonadati</taxon>
        <taxon>Pseudomonadota</taxon>
        <taxon>Gammaproteobacteria</taxon>
        <taxon>Pasteurellales</taxon>
        <taxon>Pasteurellaceae</taxon>
        <taxon>Seminibacterium</taxon>
    </lineage>
</organism>
<dbReference type="RefSeq" id="WP_380821427.1">
    <property type="nucleotide sequence ID" value="NZ_JBHTJN010000012.1"/>
</dbReference>
<keyword evidence="2" id="KW-0472">Membrane</keyword>
<keyword evidence="4" id="KW-1185">Reference proteome</keyword>
<keyword evidence="2" id="KW-0812">Transmembrane</keyword>
<evidence type="ECO:0000313" key="3">
    <source>
        <dbReference type="EMBL" id="MFD0966747.1"/>
    </source>
</evidence>
<name>A0ABW3IAP7_9PAST</name>
<evidence type="ECO:0000256" key="2">
    <source>
        <dbReference type="SAM" id="Phobius"/>
    </source>
</evidence>
<dbReference type="Proteomes" id="UP001596996">
    <property type="component" value="Unassembled WGS sequence"/>
</dbReference>
<keyword evidence="2" id="KW-1133">Transmembrane helix</keyword>
<proteinExistence type="predicted"/>
<reference evidence="4" key="1">
    <citation type="journal article" date="2019" name="Int. J. Syst. Evol. Microbiol.">
        <title>The Global Catalogue of Microorganisms (GCM) 10K type strain sequencing project: providing services to taxonomists for standard genome sequencing and annotation.</title>
        <authorList>
            <consortium name="The Broad Institute Genomics Platform"/>
            <consortium name="The Broad Institute Genome Sequencing Center for Infectious Disease"/>
            <person name="Wu L."/>
            <person name="Ma J."/>
        </authorList>
    </citation>
    <scope>NUCLEOTIDE SEQUENCE [LARGE SCALE GENOMIC DNA]</scope>
    <source>
        <strain evidence="4">CCUG 61707</strain>
    </source>
</reference>
<protein>
    <submittedName>
        <fullName evidence="3">Uncharacterized protein</fullName>
    </submittedName>
</protein>
<accession>A0ABW3IAP7</accession>
<feature type="coiled-coil region" evidence="1">
    <location>
        <begin position="245"/>
        <end position="352"/>
    </location>
</feature>
<sequence>MENTQNLLGWGIIGTPKGRQASGDGLDKQLKLANSYDLPQEFCSSLPSPTQKDFTPLYCLQLLQNNGTPVLALSEYRPIFEQGQTRSGSYYGAFIETANYAFDENNVQVLFDSLSELSSYQRTHFIDEENTCYKESISGKTFPGPSKINQIASDLVPLKPNLLSQTAQQSVAYIQVGKEELMDVLKAVLREQFYYRYRQIFFSESEHVSTQISKETPILSSSWLIHSHLFVIPFKNEISYLHQAVNKLSALVKKKTDELQRLQVNQEALIQERVKEKKEIFRSKIKEYEDCLQDYKKNEETYKQNQKVLETKNRVLESVKNIFSLDYIEQYVKDVEQHKQSIKSLLTDVERQVSSISQNLNQTTKHSQNPEMTNNKHPLNKIFIALAVLSFILSMGTLILLLMGKMYFKF</sequence>
<keyword evidence="1" id="KW-0175">Coiled coil</keyword>
<evidence type="ECO:0000256" key="1">
    <source>
        <dbReference type="SAM" id="Coils"/>
    </source>
</evidence>
<dbReference type="EMBL" id="JBHTJN010000012">
    <property type="protein sequence ID" value="MFD0966747.1"/>
    <property type="molecule type" value="Genomic_DNA"/>
</dbReference>